<dbReference type="SMART" id="SM00205">
    <property type="entry name" value="THN"/>
    <property type="match status" value="1"/>
</dbReference>
<organism evidence="3 4">
    <name type="scientific">Quercus suber</name>
    <name type="common">Cork oak</name>
    <dbReference type="NCBI Taxonomy" id="58331"/>
    <lineage>
        <taxon>Eukaryota</taxon>
        <taxon>Viridiplantae</taxon>
        <taxon>Streptophyta</taxon>
        <taxon>Embryophyta</taxon>
        <taxon>Tracheophyta</taxon>
        <taxon>Spermatophyta</taxon>
        <taxon>Magnoliopsida</taxon>
        <taxon>eudicotyledons</taxon>
        <taxon>Gunneridae</taxon>
        <taxon>Pentapetalae</taxon>
        <taxon>rosids</taxon>
        <taxon>fabids</taxon>
        <taxon>Fagales</taxon>
        <taxon>Fagaceae</taxon>
        <taxon>Quercus</taxon>
    </lineage>
</organism>
<feature type="disulfide bond" evidence="2">
    <location>
        <begin position="40"/>
        <end position="56"/>
    </location>
</feature>
<name>A0AAW0KGI7_QUESU</name>
<gene>
    <name evidence="3" type="primary">TL1_4</name>
    <name evidence="3" type="ORF">CFP56_019571</name>
</gene>
<dbReference type="InterPro" id="IPR001938">
    <property type="entry name" value="Thaumatin"/>
</dbReference>
<dbReference type="PANTHER" id="PTHR31048">
    <property type="entry name" value="OS03G0233200 PROTEIN"/>
    <property type="match status" value="1"/>
</dbReference>
<dbReference type="InterPro" id="IPR037176">
    <property type="entry name" value="Osmotin/thaumatin-like_sf"/>
</dbReference>
<dbReference type="PIRSF" id="PIRSF002703">
    <property type="entry name" value="Thaumatin"/>
    <property type="match status" value="1"/>
</dbReference>
<keyword evidence="4" id="KW-1185">Reference proteome</keyword>
<keyword evidence="2" id="KW-1015">Disulfide bond</keyword>
<evidence type="ECO:0000256" key="2">
    <source>
        <dbReference type="PIRSR" id="PIRSR002703-1"/>
    </source>
</evidence>
<dbReference type="AlphaFoldDB" id="A0AAW0KGI7"/>
<comment type="caution">
    <text evidence="3">The sequence shown here is derived from an EMBL/GenBank/DDBJ whole genome shotgun (WGS) entry which is preliminary data.</text>
</comment>
<sequence>MDFYNVSLVDGFKLPVLVATQGGTSECKTSSYLGNVNAACPAELQVKGSDGSVIACKSAYTAFHQPQYCCTDSYNTPTNMSTHGQFLNNL</sequence>
<evidence type="ECO:0000313" key="3">
    <source>
        <dbReference type="EMBL" id="KAK7838535.1"/>
    </source>
</evidence>
<evidence type="ECO:0000313" key="4">
    <source>
        <dbReference type="Proteomes" id="UP000237347"/>
    </source>
</evidence>
<proteinExistence type="inferred from homology"/>
<accession>A0AAW0KGI7</accession>
<reference evidence="3 4" key="1">
    <citation type="journal article" date="2018" name="Sci. Data">
        <title>The draft genome sequence of cork oak.</title>
        <authorList>
            <person name="Ramos A.M."/>
            <person name="Usie A."/>
            <person name="Barbosa P."/>
            <person name="Barros P.M."/>
            <person name="Capote T."/>
            <person name="Chaves I."/>
            <person name="Simoes F."/>
            <person name="Abreu I."/>
            <person name="Carrasquinho I."/>
            <person name="Faro C."/>
            <person name="Guimaraes J.B."/>
            <person name="Mendonca D."/>
            <person name="Nobrega F."/>
            <person name="Rodrigues L."/>
            <person name="Saibo N.J.M."/>
            <person name="Varela M.C."/>
            <person name="Egas C."/>
            <person name="Matos J."/>
            <person name="Miguel C.M."/>
            <person name="Oliveira M.M."/>
            <person name="Ricardo C.P."/>
            <person name="Goncalves S."/>
        </authorList>
    </citation>
    <scope>NUCLEOTIDE SEQUENCE [LARGE SCALE GENOMIC DNA]</scope>
    <source>
        <strain evidence="4">cv. HL8</strain>
    </source>
</reference>
<dbReference type="EMBL" id="PKMF04000305">
    <property type="protein sequence ID" value="KAK7838535.1"/>
    <property type="molecule type" value="Genomic_DNA"/>
</dbReference>
<dbReference type="Pfam" id="PF00314">
    <property type="entry name" value="Thaumatin"/>
    <property type="match status" value="1"/>
</dbReference>
<dbReference type="Gene3D" id="2.60.110.10">
    <property type="entry name" value="Thaumatin"/>
    <property type="match status" value="1"/>
</dbReference>
<dbReference type="Proteomes" id="UP000237347">
    <property type="component" value="Unassembled WGS sequence"/>
</dbReference>
<evidence type="ECO:0000256" key="1">
    <source>
        <dbReference type="ARBA" id="ARBA00010607"/>
    </source>
</evidence>
<protein>
    <submittedName>
        <fullName evidence="3">Thaumatin-like protein 1</fullName>
    </submittedName>
</protein>
<dbReference type="SUPFAM" id="SSF49870">
    <property type="entry name" value="Osmotin, thaumatin-like protein"/>
    <property type="match status" value="1"/>
</dbReference>
<dbReference type="PROSITE" id="PS51367">
    <property type="entry name" value="THAUMATIN_2"/>
    <property type="match status" value="1"/>
</dbReference>
<comment type="similarity">
    <text evidence="1">Belongs to the thaumatin family.</text>
</comment>